<proteinExistence type="predicted"/>
<accession>A0ABX1FT97</accession>
<dbReference type="SUPFAM" id="SSF46894">
    <property type="entry name" value="C-terminal effector domain of the bipartite response regulators"/>
    <property type="match status" value="1"/>
</dbReference>
<evidence type="ECO:0000256" key="3">
    <source>
        <dbReference type="PROSITE-ProRule" id="PRU01091"/>
    </source>
</evidence>
<keyword evidence="2" id="KW-0597">Phosphoprotein</keyword>
<comment type="caution">
    <text evidence="6">The sequence shown here is derived from an EMBL/GenBank/DDBJ whole genome shotgun (WGS) entry which is preliminary data.</text>
</comment>
<feature type="modified residue" description="4-aspartylphosphate" evidence="2">
    <location>
        <position position="58"/>
    </location>
</feature>
<evidence type="ECO:0000259" key="4">
    <source>
        <dbReference type="PROSITE" id="PS50110"/>
    </source>
</evidence>
<dbReference type="Pfam" id="PF00486">
    <property type="entry name" value="Trans_reg_C"/>
    <property type="match status" value="1"/>
</dbReference>
<dbReference type="Gene3D" id="3.40.50.2300">
    <property type="match status" value="1"/>
</dbReference>
<dbReference type="Pfam" id="PF00072">
    <property type="entry name" value="Response_reg"/>
    <property type="match status" value="1"/>
</dbReference>
<evidence type="ECO:0000313" key="7">
    <source>
        <dbReference type="Proteomes" id="UP001515943"/>
    </source>
</evidence>
<dbReference type="CDD" id="cd00383">
    <property type="entry name" value="trans_reg_C"/>
    <property type="match status" value="1"/>
</dbReference>
<dbReference type="SMART" id="SM00862">
    <property type="entry name" value="Trans_reg_C"/>
    <property type="match status" value="1"/>
</dbReference>
<evidence type="ECO:0000256" key="1">
    <source>
        <dbReference type="ARBA" id="ARBA00023125"/>
    </source>
</evidence>
<dbReference type="PROSITE" id="PS51755">
    <property type="entry name" value="OMPR_PHOB"/>
    <property type="match status" value="1"/>
</dbReference>
<gene>
    <name evidence="6" type="ORF">FXN61_36520</name>
</gene>
<dbReference type="InterPro" id="IPR001789">
    <property type="entry name" value="Sig_transdc_resp-reg_receiver"/>
</dbReference>
<feature type="domain" description="OmpR/PhoB-type" evidence="5">
    <location>
        <begin position="136"/>
        <end position="233"/>
    </location>
</feature>
<dbReference type="InterPro" id="IPR001867">
    <property type="entry name" value="OmpR/PhoB-type_DNA-bd"/>
</dbReference>
<dbReference type="EMBL" id="VSRL01000210">
    <property type="protein sequence ID" value="NKE61970.1"/>
    <property type="molecule type" value="Genomic_DNA"/>
</dbReference>
<reference evidence="6 7" key="1">
    <citation type="submission" date="2019-08" db="EMBL/GenBank/DDBJ databases">
        <title>Lentzea from Indian Himalayas.</title>
        <authorList>
            <person name="Mandal S."/>
            <person name="Mallick Gupta A."/>
            <person name="Maiti P.K."/>
            <person name="Sarkar J."/>
            <person name="Mandal S."/>
        </authorList>
    </citation>
    <scope>NUCLEOTIDE SEQUENCE [LARGE SCALE GENOMIC DNA]</scope>
    <source>
        <strain evidence="6 7">PSKA42</strain>
    </source>
</reference>
<dbReference type="InterPro" id="IPR016032">
    <property type="entry name" value="Sig_transdc_resp-reg_C-effctor"/>
</dbReference>
<protein>
    <submittedName>
        <fullName evidence="6">Response regulator transcription factor</fullName>
    </submittedName>
</protein>
<dbReference type="InterPro" id="IPR036388">
    <property type="entry name" value="WH-like_DNA-bd_sf"/>
</dbReference>
<dbReference type="InterPro" id="IPR039420">
    <property type="entry name" value="WalR-like"/>
</dbReference>
<evidence type="ECO:0000259" key="5">
    <source>
        <dbReference type="PROSITE" id="PS51755"/>
    </source>
</evidence>
<dbReference type="PANTHER" id="PTHR48111">
    <property type="entry name" value="REGULATOR OF RPOS"/>
    <property type="match status" value="1"/>
</dbReference>
<dbReference type="PROSITE" id="PS50110">
    <property type="entry name" value="RESPONSE_REGULATORY"/>
    <property type="match status" value="1"/>
</dbReference>
<dbReference type="PANTHER" id="PTHR48111:SF28">
    <property type="entry name" value="TRANSCRIPTIONAL REGULATORY PROTEIN TCRX-RELATED"/>
    <property type="match status" value="1"/>
</dbReference>
<sequence>MDQQRGEATVLVVDDEPNILELLSAALRLSGFAVHAANCGAGALAAVRRVRPDIVILDVMLPDADGFSLACSLRAVHDRLPVLFLTARDALEDRIAGLTAGGDDYVTKPFSLEEVVLRLRAILRRTGGGSVGPRDDGTVRYADLELDEDAHEVHRAGRLVQLSPTEFNLLRYLMDNAERVVSKSQILDRVWNYDYGGDGRIVESYISYLRRKIDSAGPPLIHTIRGVGYTLRSPRDER</sequence>
<dbReference type="SUPFAM" id="SSF52172">
    <property type="entry name" value="CheY-like"/>
    <property type="match status" value="1"/>
</dbReference>
<evidence type="ECO:0000256" key="2">
    <source>
        <dbReference type="PROSITE-ProRule" id="PRU00169"/>
    </source>
</evidence>
<evidence type="ECO:0000313" key="6">
    <source>
        <dbReference type="EMBL" id="NKE61970.1"/>
    </source>
</evidence>
<dbReference type="Gene3D" id="1.10.10.10">
    <property type="entry name" value="Winged helix-like DNA-binding domain superfamily/Winged helix DNA-binding domain"/>
    <property type="match status" value="1"/>
</dbReference>
<feature type="DNA-binding region" description="OmpR/PhoB-type" evidence="3">
    <location>
        <begin position="136"/>
        <end position="233"/>
    </location>
</feature>
<keyword evidence="7" id="KW-1185">Reference proteome</keyword>
<dbReference type="RefSeq" id="WP_167978618.1">
    <property type="nucleotide sequence ID" value="NZ_VSRL01000210.1"/>
</dbReference>
<dbReference type="Proteomes" id="UP001515943">
    <property type="component" value="Unassembled WGS sequence"/>
</dbReference>
<feature type="domain" description="Response regulatory" evidence="4">
    <location>
        <begin position="9"/>
        <end position="123"/>
    </location>
</feature>
<name>A0ABX1FT97_9PSEU</name>
<keyword evidence="1 3" id="KW-0238">DNA-binding</keyword>
<dbReference type="InterPro" id="IPR011006">
    <property type="entry name" value="CheY-like_superfamily"/>
</dbReference>
<organism evidence="6 7">
    <name type="scientific">Lentzea indica</name>
    <dbReference type="NCBI Taxonomy" id="2604800"/>
    <lineage>
        <taxon>Bacteria</taxon>
        <taxon>Bacillati</taxon>
        <taxon>Actinomycetota</taxon>
        <taxon>Actinomycetes</taxon>
        <taxon>Pseudonocardiales</taxon>
        <taxon>Pseudonocardiaceae</taxon>
        <taxon>Lentzea</taxon>
    </lineage>
</organism>
<dbReference type="Gene3D" id="6.10.250.690">
    <property type="match status" value="1"/>
</dbReference>
<dbReference type="SMART" id="SM00448">
    <property type="entry name" value="REC"/>
    <property type="match status" value="1"/>
</dbReference>